<dbReference type="Proteomes" id="UP001302367">
    <property type="component" value="Chromosome 9"/>
</dbReference>
<keyword evidence="2" id="KW-1185">Reference proteome</keyword>
<gene>
    <name evidence="1" type="ORF">RHO25_012845</name>
</gene>
<name>A0ABZ0P948_CERBT</name>
<sequence length="183" mass="20251">MTMAASSESKPVSDMAADERASSLQVCKAWKQMIDTSPSLQKGLFFRPTAKPTGDSKANRIANPMMYHIVSDKGFMAEDDHRRFNARFGRRSWQNMFMCQPPVDEVEIPSVHRFSVPPARPETIIRTRYVDSTGVKIGAYGARGPRGIVSLNPPGLEPDSDASWARAETPAHVLQLLGVETEC</sequence>
<organism evidence="1 2">
    <name type="scientific">Cercospora beticola</name>
    <name type="common">Sugarbeet leaf spot fungus</name>
    <dbReference type="NCBI Taxonomy" id="122368"/>
    <lineage>
        <taxon>Eukaryota</taxon>
        <taxon>Fungi</taxon>
        <taxon>Dikarya</taxon>
        <taxon>Ascomycota</taxon>
        <taxon>Pezizomycotina</taxon>
        <taxon>Dothideomycetes</taxon>
        <taxon>Dothideomycetidae</taxon>
        <taxon>Mycosphaerellales</taxon>
        <taxon>Mycosphaerellaceae</taxon>
        <taxon>Cercospora</taxon>
    </lineage>
</organism>
<dbReference type="GeneID" id="35435143"/>
<dbReference type="RefSeq" id="XP_065459671.1">
    <property type="nucleotide sequence ID" value="XM_065603599.1"/>
</dbReference>
<evidence type="ECO:0000313" key="1">
    <source>
        <dbReference type="EMBL" id="WPB08181.1"/>
    </source>
</evidence>
<proteinExistence type="predicted"/>
<dbReference type="EMBL" id="CP134192">
    <property type="protein sequence ID" value="WPB08181.1"/>
    <property type="molecule type" value="Genomic_DNA"/>
</dbReference>
<reference evidence="1 2" key="1">
    <citation type="submission" date="2023-09" db="EMBL/GenBank/DDBJ databases">
        <title>Complete-Gapless Cercospora beticola genome.</title>
        <authorList>
            <person name="Wyatt N.A."/>
            <person name="Spanner R.E."/>
            <person name="Bolton M.D."/>
        </authorList>
    </citation>
    <scope>NUCLEOTIDE SEQUENCE [LARGE SCALE GENOMIC DNA]</scope>
    <source>
        <strain evidence="1">Cb09-40</strain>
    </source>
</reference>
<evidence type="ECO:0008006" key="3">
    <source>
        <dbReference type="Google" id="ProtNLM"/>
    </source>
</evidence>
<protein>
    <recommendedName>
        <fullName evidence="3">F-box domain-containing protein</fullName>
    </recommendedName>
</protein>
<accession>A0ABZ0P948</accession>
<evidence type="ECO:0000313" key="2">
    <source>
        <dbReference type="Proteomes" id="UP001302367"/>
    </source>
</evidence>